<protein>
    <submittedName>
        <fullName evidence="2">Uncharacterized protein</fullName>
    </submittedName>
</protein>
<evidence type="ECO:0000313" key="2">
    <source>
        <dbReference type="EMBL" id="CAA9279234.1"/>
    </source>
</evidence>
<dbReference type="AlphaFoldDB" id="A0A6J4JJB6"/>
<gene>
    <name evidence="2" type="ORF">AVDCRST_MAG63-3480</name>
</gene>
<feature type="region of interest" description="Disordered" evidence="1">
    <location>
        <begin position="139"/>
        <end position="159"/>
    </location>
</feature>
<sequence length="159" mass="17772">MGTVVYVEPSGDAAENATADQVIGWMRKDDEEYWGPYSPMGMLRRGGPPECWLIFLRHPRRGWYLEHTDFSEPRQNLAAVDPAGDRSGWVEHWIEGETQYFLAACFVPQAVAESAVTDFLAGCQPSPAAVWEAFDDEVHRREDEPDDGAAVLETAEPEA</sequence>
<organism evidence="2">
    <name type="scientific">uncultured Armatimonadetes bacterium</name>
    <dbReference type="NCBI Taxonomy" id="157466"/>
    <lineage>
        <taxon>Bacteria</taxon>
        <taxon>Bacillati</taxon>
        <taxon>Armatimonadota</taxon>
        <taxon>environmental samples</taxon>
    </lineage>
</organism>
<name>A0A6J4JJB6_9BACT</name>
<evidence type="ECO:0000256" key="1">
    <source>
        <dbReference type="SAM" id="MobiDB-lite"/>
    </source>
</evidence>
<proteinExistence type="predicted"/>
<reference evidence="2" key="1">
    <citation type="submission" date="2020-02" db="EMBL/GenBank/DDBJ databases">
        <authorList>
            <person name="Meier V. D."/>
        </authorList>
    </citation>
    <scope>NUCLEOTIDE SEQUENCE</scope>
    <source>
        <strain evidence="2">AVDCRST_MAG63</strain>
    </source>
</reference>
<accession>A0A6J4JJB6</accession>
<dbReference type="EMBL" id="CADCTO010000453">
    <property type="protein sequence ID" value="CAA9279234.1"/>
    <property type="molecule type" value="Genomic_DNA"/>
</dbReference>